<dbReference type="InterPro" id="IPR013320">
    <property type="entry name" value="ConA-like_dom_sf"/>
</dbReference>
<dbReference type="RefSeq" id="WP_178931889.1">
    <property type="nucleotide sequence ID" value="NZ_JACBAZ010000002.1"/>
</dbReference>
<feature type="signal peptide" evidence="2">
    <location>
        <begin position="1"/>
        <end position="19"/>
    </location>
</feature>
<dbReference type="Gene3D" id="2.60.120.200">
    <property type="match status" value="1"/>
</dbReference>
<feature type="domain" description="Ice-binding protein C-terminal" evidence="3">
    <location>
        <begin position="257"/>
        <end position="279"/>
    </location>
</feature>
<feature type="region of interest" description="Disordered" evidence="1">
    <location>
        <begin position="43"/>
        <end position="90"/>
    </location>
</feature>
<dbReference type="SUPFAM" id="SSF49899">
    <property type="entry name" value="Concanavalin A-like lectins/glucanases"/>
    <property type="match status" value="1"/>
</dbReference>
<gene>
    <name evidence="4" type="ORF">HW115_07100</name>
</gene>
<evidence type="ECO:0000256" key="1">
    <source>
        <dbReference type="SAM" id="MobiDB-lite"/>
    </source>
</evidence>
<protein>
    <submittedName>
        <fullName evidence="4">PEP-CTERM sorting domain-containing protein</fullName>
    </submittedName>
</protein>
<dbReference type="Pfam" id="PF07589">
    <property type="entry name" value="PEP-CTERM"/>
    <property type="match status" value="1"/>
</dbReference>
<evidence type="ECO:0000256" key="2">
    <source>
        <dbReference type="SAM" id="SignalP"/>
    </source>
</evidence>
<feature type="chain" id="PRO_5032412728" evidence="2">
    <location>
        <begin position="20"/>
        <end position="280"/>
    </location>
</feature>
<dbReference type="EMBL" id="JACBAZ010000002">
    <property type="protein sequence ID" value="NWK55372.1"/>
    <property type="molecule type" value="Genomic_DNA"/>
</dbReference>
<sequence>MKKTTTLAALASLTQAAIGAVSSTGLELYYTFESDTVTSTTVTDQWTGDGNEDNVSRNPLSTVSGKFGSALDTSTSAGTPRSASDPSIINSTFLPGTGDYSLTFWTKQDATTGNRLWNAGGRNAGGNSGGLQIYLLGSGGIEVRAQQPDGTTSLSSSTGAAGTWDGSSWNHIALVRTGTDLSLWVNGAVAVNDTLSPSFNIAVQDGVWWREANFGTDDAVSNAAHDDAAIFRRALSNAEIGEIYNGGTGLSIADAMSVPEPSAVTLLGLGGLALILRRRK</sequence>
<proteinExistence type="predicted"/>
<reference evidence="4 5" key="1">
    <citation type="submission" date="2020-07" db="EMBL/GenBank/DDBJ databases">
        <title>Roseicoccus Jingziensis gen. nov., sp. nov., isolated from coastal seawater.</title>
        <authorList>
            <person name="Feng X."/>
        </authorList>
    </citation>
    <scope>NUCLEOTIDE SEQUENCE [LARGE SCALE GENOMIC DNA]</scope>
    <source>
        <strain evidence="4 5">N1E253</strain>
    </source>
</reference>
<organism evidence="4 5">
    <name type="scientific">Oceaniferula marina</name>
    <dbReference type="NCBI Taxonomy" id="2748318"/>
    <lineage>
        <taxon>Bacteria</taxon>
        <taxon>Pseudomonadati</taxon>
        <taxon>Verrucomicrobiota</taxon>
        <taxon>Verrucomicrobiia</taxon>
        <taxon>Verrucomicrobiales</taxon>
        <taxon>Verrucomicrobiaceae</taxon>
        <taxon>Oceaniferula</taxon>
    </lineage>
</organism>
<dbReference type="Proteomes" id="UP000557872">
    <property type="component" value="Unassembled WGS sequence"/>
</dbReference>
<evidence type="ECO:0000313" key="5">
    <source>
        <dbReference type="Proteomes" id="UP000557872"/>
    </source>
</evidence>
<keyword evidence="5" id="KW-1185">Reference proteome</keyword>
<dbReference type="InterPro" id="IPR013424">
    <property type="entry name" value="Ice-binding_C"/>
</dbReference>
<dbReference type="AlphaFoldDB" id="A0A851GEQ3"/>
<accession>A0A851GEQ3</accession>
<feature type="compositionally biased region" description="Polar residues" evidence="1">
    <location>
        <begin position="71"/>
        <end position="90"/>
    </location>
</feature>
<dbReference type="Pfam" id="PF13385">
    <property type="entry name" value="Laminin_G_3"/>
    <property type="match status" value="1"/>
</dbReference>
<dbReference type="NCBIfam" id="TIGR02595">
    <property type="entry name" value="PEP_CTERM"/>
    <property type="match status" value="1"/>
</dbReference>
<name>A0A851GEQ3_9BACT</name>
<evidence type="ECO:0000313" key="4">
    <source>
        <dbReference type="EMBL" id="NWK55372.1"/>
    </source>
</evidence>
<keyword evidence="2" id="KW-0732">Signal</keyword>
<comment type="caution">
    <text evidence="4">The sequence shown here is derived from an EMBL/GenBank/DDBJ whole genome shotgun (WGS) entry which is preliminary data.</text>
</comment>
<evidence type="ECO:0000259" key="3">
    <source>
        <dbReference type="Pfam" id="PF07589"/>
    </source>
</evidence>